<sequence length="29" mass="3325">MKRKCVHAVLRLITCTSPRKQRLLTVGES</sequence>
<name>A0A0A9FJ31_ARUDO</name>
<reference evidence="1" key="2">
    <citation type="journal article" date="2015" name="Data Brief">
        <title>Shoot transcriptome of the giant reed, Arundo donax.</title>
        <authorList>
            <person name="Barrero R.A."/>
            <person name="Guerrero F.D."/>
            <person name="Moolhuijzen P."/>
            <person name="Goolsby J.A."/>
            <person name="Tidwell J."/>
            <person name="Bellgard S.E."/>
            <person name="Bellgard M.I."/>
        </authorList>
    </citation>
    <scope>NUCLEOTIDE SEQUENCE</scope>
    <source>
        <tissue evidence="1">Shoot tissue taken approximately 20 cm above the soil surface</tissue>
    </source>
</reference>
<accession>A0A0A9FJ31</accession>
<organism evidence="1">
    <name type="scientific">Arundo donax</name>
    <name type="common">Giant reed</name>
    <name type="synonym">Donax arundinaceus</name>
    <dbReference type="NCBI Taxonomy" id="35708"/>
    <lineage>
        <taxon>Eukaryota</taxon>
        <taxon>Viridiplantae</taxon>
        <taxon>Streptophyta</taxon>
        <taxon>Embryophyta</taxon>
        <taxon>Tracheophyta</taxon>
        <taxon>Spermatophyta</taxon>
        <taxon>Magnoliopsida</taxon>
        <taxon>Liliopsida</taxon>
        <taxon>Poales</taxon>
        <taxon>Poaceae</taxon>
        <taxon>PACMAD clade</taxon>
        <taxon>Arundinoideae</taxon>
        <taxon>Arundineae</taxon>
        <taxon>Arundo</taxon>
    </lineage>
</organism>
<dbReference type="EMBL" id="GBRH01186657">
    <property type="protein sequence ID" value="JAE11239.1"/>
    <property type="molecule type" value="Transcribed_RNA"/>
</dbReference>
<proteinExistence type="predicted"/>
<reference evidence="1" key="1">
    <citation type="submission" date="2014-09" db="EMBL/GenBank/DDBJ databases">
        <authorList>
            <person name="Magalhaes I.L.F."/>
            <person name="Oliveira U."/>
            <person name="Santos F.R."/>
            <person name="Vidigal T.H.D.A."/>
            <person name="Brescovit A.D."/>
            <person name="Santos A.J."/>
        </authorList>
    </citation>
    <scope>NUCLEOTIDE SEQUENCE</scope>
    <source>
        <tissue evidence="1">Shoot tissue taken approximately 20 cm above the soil surface</tissue>
    </source>
</reference>
<dbReference type="AlphaFoldDB" id="A0A0A9FJ31"/>
<evidence type="ECO:0000313" key="1">
    <source>
        <dbReference type="EMBL" id="JAE11239.1"/>
    </source>
</evidence>
<protein>
    <submittedName>
        <fullName evidence="1">Uncharacterized protein</fullName>
    </submittedName>
</protein>